<feature type="signal peptide" evidence="1">
    <location>
        <begin position="1"/>
        <end position="26"/>
    </location>
</feature>
<accession>A0A0B6YLT7</accession>
<protein>
    <submittedName>
        <fullName evidence="2">Uncharacterized protein</fullName>
    </submittedName>
</protein>
<feature type="non-terminal residue" evidence="2">
    <location>
        <position position="50"/>
    </location>
</feature>
<sequence length="50" mass="5885">MFLLTFVTLLYKFISLLLTCTPQCNATHWSIDMSSYCHKLSFTILQLRIQ</sequence>
<organism evidence="2">
    <name type="scientific">Arion vulgaris</name>
    <dbReference type="NCBI Taxonomy" id="1028688"/>
    <lineage>
        <taxon>Eukaryota</taxon>
        <taxon>Metazoa</taxon>
        <taxon>Spiralia</taxon>
        <taxon>Lophotrochozoa</taxon>
        <taxon>Mollusca</taxon>
        <taxon>Gastropoda</taxon>
        <taxon>Heterobranchia</taxon>
        <taxon>Euthyneura</taxon>
        <taxon>Panpulmonata</taxon>
        <taxon>Eupulmonata</taxon>
        <taxon>Stylommatophora</taxon>
        <taxon>Helicina</taxon>
        <taxon>Arionoidea</taxon>
        <taxon>Arionidae</taxon>
        <taxon>Arion</taxon>
    </lineage>
</organism>
<evidence type="ECO:0000313" key="2">
    <source>
        <dbReference type="EMBL" id="CEK57184.1"/>
    </source>
</evidence>
<reference evidence="2" key="1">
    <citation type="submission" date="2014-12" db="EMBL/GenBank/DDBJ databases">
        <title>Insight into the proteome of Arion vulgaris.</title>
        <authorList>
            <person name="Aradska J."/>
            <person name="Bulat T."/>
            <person name="Smidak R."/>
            <person name="Sarate P."/>
            <person name="Gangsoo J."/>
            <person name="Sialana F."/>
            <person name="Bilban M."/>
            <person name="Lubec G."/>
        </authorList>
    </citation>
    <scope>NUCLEOTIDE SEQUENCE</scope>
    <source>
        <tissue evidence="2">Skin</tissue>
    </source>
</reference>
<gene>
    <name evidence="2" type="primary">ORF29489</name>
</gene>
<evidence type="ECO:0000256" key="1">
    <source>
        <dbReference type="SAM" id="SignalP"/>
    </source>
</evidence>
<feature type="chain" id="PRO_5002110806" evidence="1">
    <location>
        <begin position="27"/>
        <end position="50"/>
    </location>
</feature>
<keyword evidence="1" id="KW-0732">Signal</keyword>
<dbReference type="EMBL" id="HACG01010319">
    <property type="protein sequence ID" value="CEK57184.1"/>
    <property type="molecule type" value="Transcribed_RNA"/>
</dbReference>
<name>A0A0B6YLT7_9EUPU</name>
<proteinExistence type="predicted"/>
<dbReference type="AlphaFoldDB" id="A0A0B6YLT7"/>